<evidence type="ECO:0000256" key="11">
    <source>
        <dbReference type="HAMAP-Rule" id="MF_00415"/>
    </source>
</evidence>
<keyword evidence="10" id="KW-0449">Lipoprotein</keyword>
<dbReference type="EMBL" id="BMXY01000001">
    <property type="protein sequence ID" value="GGZ52943.1"/>
    <property type="molecule type" value="Genomic_DNA"/>
</dbReference>
<evidence type="ECO:0000256" key="4">
    <source>
        <dbReference type="ARBA" id="ARBA00011439"/>
    </source>
</evidence>
<dbReference type="Pfam" id="PF02107">
    <property type="entry name" value="FlgH"/>
    <property type="match status" value="1"/>
</dbReference>
<accession>A0ABQ3BP55</accession>
<feature type="signal peptide" evidence="12">
    <location>
        <begin position="1"/>
        <end position="19"/>
    </location>
</feature>
<keyword evidence="9 11" id="KW-0998">Cell outer membrane</keyword>
<evidence type="ECO:0000256" key="5">
    <source>
        <dbReference type="ARBA" id="ARBA00022729"/>
    </source>
</evidence>
<evidence type="ECO:0000256" key="1">
    <source>
        <dbReference type="ARBA" id="ARBA00002591"/>
    </source>
</evidence>
<keyword evidence="13" id="KW-0969">Cilium</keyword>
<evidence type="ECO:0000256" key="7">
    <source>
        <dbReference type="ARBA" id="ARBA00023139"/>
    </source>
</evidence>
<comment type="similarity">
    <text evidence="3 11">Belongs to the FlgH family.</text>
</comment>
<keyword evidence="14" id="KW-1185">Reference proteome</keyword>
<comment type="caution">
    <text evidence="13">The sequence shown here is derived from an EMBL/GenBank/DDBJ whole genome shotgun (WGS) entry which is preliminary data.</text>
</comment>
<keyword evidence="6 11" id="KW-0472">Membrane</keyword>
<dbReference type="PRINTS" id="PR01008">
    <property type="entry name" value="FLGLRINGFLGH"/>
</dbReference>
<evidence type="ECO:0000256" key="6">
    <source>
        <dbReference type="ARBA" id="ARBA00023136"/>
    </source>
</evidence>
<organism evidence="13 14">
    <name type="scientific">Cognatilysobacter xinjiangensis</name>
    <dbReference type="NCBI Taxonomy" id="546892"/>
    <lineage>
        <taxon>Bacteria</taxon>
        <taxon>Pseudomonadati</taxon>
        <taxon>Pseudomonadota</taxon>
        <taxon>Gammaproteobacteria</taxon>
        <taxon>Lysobacterales</taxon>
        <taxon>Lysobacteraceae</taxon>
        <taxon>Cognatilysobacter</taxon>
    </lineage>
</organism>
<evidence type="ECO:0000313" key="13">
    <source>
        <dbReference type="EMBL" id="GGZ52943.1"/>
    </source>
</evidence>
<evidence type="ECO:0000313" key="14">
    <source>
        <dbReference type="Proteomes" id="UP000643403"/>
    </source>
</evidence>
<dbReference type="PANTHER" id="PTHR34933">
    <property type="entry name" value="FLAGELLAR L-RING PROTEIN"/>
    <property type="match status" value="1"/>
</dbReference>
<comment type="function">
    <text evidence="1 11">Assembles around the rod to form the L-ring and probably protects the motor/basal body from shearing forces during rotation.</text>
</comment>
<dbReference type="RefSeq" id="WP_189446526.1">
    <property type="nucleotide sequence ID" value="NZ_BMXY01000001.1"/>
</dbReference>
<protein>
    <recommendedName>
        <fullName evidence="11">Flagellar L-ring protein</fullName>
    </recommendedName>
    <alternativeName>
        <fullName evidence="11">Basal body L-ring protein</fullName>
    </alternativeName>
</protein>
<dbReference type="HAMAP" id="MF_00415">
    <property type="entry name" value="FlgH"/>
    <property type="match status" value="1"/>
</dbReference>
<gene>
    <name evidence="11 13" type="primary">flgH</name>
    <name evidence="13" type="ORF">GCM10008101_02590</name>
</gene>
<evidence type="ECO:0000256" key="10">
    <source>
        <dbReference type="ARBA" id="ARBA00023288"/>
    </source>
</evidence>
<keyword evidence="13" id="KW-0282">Flagellum</keyword>
<keyword evidence="7" id="KW-0564">Palmitate</keyword>
<keyword evidence="8 11" id="KW-0975">Bacterial flagellum</keyword>
<name>A0ABQ3BP55_9GAMM</name>
<keyword evidence="5 12" id="KW-0732">Signal</keyword>
<dbReference type="Proteomes" id="UP000643403">
    <property type="component" value="Unassembled WGS sequence"/>
</dbReference>
<comment type="subcellular location">
    <subcellularLocation>
        <location evidence="11">Cell outer membrane</location>
    </subcellularLocation>
    <subcellularLocation>
        <location evidence="11">Bacterial flagellum basal body</location>
    </subcellularLocation>
    <subcellularLocation>
        <location evidence="2">Membrane</location>
        <topology evidence="2">Lipid-anchor</topology>
    </subcellularLocation>
</comment>
<evidence type="ECO:0000256" key="8">
    <source>
        <dbReference type="ARBA" id="ARBA00023143"/>
    </source>
</evidence>
<feature type="chain" id="PRO_5045904704" description="Flagellar L-ring protein" evidence="12">
    <location>
        <begin position="20"/>
        <end position="255"/>
    </location>
</feature>
<evidence type="ECO:0000256" key="2">
    <source>
        <dbReference type="ARBA" id="ARBA00004635"/>
    </source>
</evidence>
<evidence type="ECO:0000256" key="12">
    <source>
        <dbReference type="SAM" id="SignalP"/>
    </source>
</evidence>
<keyword evidence="13" id="KW-0966">Cell projection</keyword>
<evidence type="ECO:0000256" key="9">
    <source>
        <dbReference type="ARBA" id="ARBA00023237"/>
    </source>
</evidence>
<comment type="subunit">
    <text evidence="4 11">The basal body constitutes a major portion of the flagellar organelle and consists of four rings (L,P,S, and M) mounted on a central rod.</text>
</comment>
<dbReference type="InterPro" id="IPR000527">
    <property type="entry name" value="Flag_Lring"/>
</dbReference>
<dbReference type="PANTHER" id="PTHR34933:SF1">
    <property type="entry name" value="FLAGELLAR L-RING PROTEIN"/>
    <property type="match status" value="1"/>
</dbReference>
<evidence type="ECO:0000256" key="3">
    <source>
        <dbReference type="ARBA" id="ARBA00006929"/>
    </source>
</evidence>
<reference evidence="14" key="1">
    <citation type="journal article" date="2019" name="Int. J. Syst. Evol. Microbiol.">
        <title>The Global Catalogue of Microorganisms (GCM) 10K type strain sequencing project: providing services to taxonomists for standard genome sequencing and annotation.</title>
        <authorList>
            <consortium name="The Broad Institute Genomics Platform"/>
            <consortium name="The Broad Institute Genome Sequencing Center for Infectious Disease"/>
            <person name="Wu L."/>
            <person name="Ma J."/>
        </authorList>
    </citation>
    <scope>NUCLEOTIDE SEQUENCE [LARGE SCALE GENOMIC DNA]</scope>
    <source>
        <strain evidence="14">KCTC 22558</strain>
    </source>
</reference>
<proteinExistence type="inferred from homology"/>
<sequence length="255" mass="26545">MKTLALALALLPIAGCATAMGDVRTFKQDPTVPTPQQVHAQMAAQAALRAQASQPMAQPVAMNVAYNDGGGSIYGGATATGTKPMRLFQDNKAREVGDILTIILVETTSASTKATTAVNKQTSIDLAAPTIAGQSVTYKGKNILQVGVDGSRGFTGNGDTKQSNSLDGTVSVTVVQDLGNGNLLVSGEKKLRLNQGDEVVQLQGIVRTSDIAADNTISSERVADAKIVYGGRGTIARSNAMGWLGRFFNSALMPY</sequence>